<sequence length="553" mass="62851">MPEAKKLRELKFVINYSPDTWTPTLENEAGDSCLTGIKDFPFAPSIKIDRLGSVCDFSYTSYSRSREAKLASSEGQDFHLVDSRPLPKSKVRYIQKKFQKETAQAYHQKQQQQEKAEMLGRQGKKNAKVRQIGGIQQYQYSRHRFVSRMRTLTEWSIEPLSSWISVAEIPLSSLPKQFLDVSKSSVEDISWCGTLRNYNKAMDRISPKLPTPLKDFGNVEFLQATTSDDDILRDALLQPEKNVDVAITDQILSCLVAAAQSKYSWHILVTNIDGKLIFDKQDGSIIDLITVNETSSEPPLPDNINKNNRPHILGQEALRCNQNYTQNIQLFDGDSVIKQFYPIPFSEEVQGSVESKCYRYRIFSLPPRSGASSTEFAQRTVRVAVRTEIDAQIPNPESEQSGFIFARALNEYDPKTVKIWNTQLETQKGALLATEIRNNACQLAKWATQALLSGCEILKLGYIVRRSPNDRDNHQIISVQSYKTKELSAQMGLKEENSWGIFRALIDLLTEQPEGQYIILRTPVKHVLRIYKIPDEESSEAPNMANQIENKGN</sequence>
<comment type="similarity">
    <text evidence="5">Belongs to the eIF-3 subunit D family.</text>
</comment>
<evidence type="ECO:0000256" key="5">
    <source>
        <dbReference type="HAMAP-Rule" id="MF_03003"/>
    </source>
</evidence>
<gene>
    <name evidence="6" type="ORF">RS030_4578</name>
</gene>
<keyword evidence="3" id="KW-0694">RNA-binding</keyword>
<dbReference type="PIRSF" id="PIRSF016281">
    <property type="entry name" value="EIF-3_zeta"/>
    <property type="match status" value="1"/>
</dbReference>
<dbReference type="GO" id="GO:0005852">
    <property type="term" value="C:eukaryotic translation initiation factor 3 complex"/>
    <property type="evidence" value="ECO:0007669"/>
    <property type="project" value="UniProtKB-UniRule"/>
</dbReference>
<dbReference type="AlphaFoldDB" id="A0AAV9XUP2"/>
<reference evidence="6 7" key="1">
    <citation type="submission" date="2023-10" db="EMBL/GenBank/DDBJ databases">
        <title>Comparative genomics analysis reveals potential genetic determinants of host preference in Cryptosporidium xiaoi.</title>
        <authorList>
            <person name="Xiao L."/>
            <person name="Li J."/>
        </authorList>
    </citation>
    <scope>NUCLEOTIDE SEQUENCE [LARGE SCALE GENOMIC DNA]</scope>
    <source>
        <strain evidence="6 7">52996</strain>
    </source>
</reference>
<dbReference type="InterPro" id="IPR007783">
    <property type="entry name" value="eIF3d"/>
</dbReference>
<dbReference type="Proteomes" id="UP001311799">
    <property type="component" value="Unassembled WGS sequence"/>
</dbReference>
<dbReference type="PANTHER" id="PTHR12399">
    <property type="entry name" value="EUKARYOTIC TRANSLATION INITIATION FACTOR 3 SUBUNIT 7"/>
    <property type="match status" value="1"/>
</dbReference>
<dbReference type="PANTHER" id="PTHR12399:SF0">
    <property type="entry name" value="EUKARYOTIC TRANSLATION INITIATION FACTOR 3 SUBUNIT D"/>
    <property type="match status" value="1"/>
</dbReference>
<feature type="region of interest" description="RNA gate" evidence="5">
    <location>
        <begin position="285"/>
        <end position="299"/>
    </location>
</feature>
<dbReference type="GO" id="GO:0016282">
    <property type="term" value="C:eukaryotic 43S preinitiation complex"/>
    <property type="evidence" value="ECO:0007669"/>
    <property type="project" value="UniProtKB-UniRule"/>
</dbReference>
<dbReference type="GO" id="GO:0001732">
    <property type="term" value="P:formation of cytoplasmic translation initiation complex"/>
    <property type="evidence" value="ECO:0007669"/>
    <property type="project" value="UniProtKB-UniRule"/>
</dbReference>
<comment type="subcellular location">
    <subcellularLocation>
        <location evidence="5">Cytoplasm</location>
    </subcellularLocation>
</comment>
<evidence type="ECO:0000256" key="4">
    <source>
        <dbReference type="ARBA" id="ARBA00022917"/>
    </source>
</evidence>
<comment type="subunit">
    <text evidence="5">Component of the eukaryotic translation initiation factor 3 (eIF-3) complex.</text>
</comment>
<protein>
    <recommendedName>
        <fullName evidence="5">Eukaryotic translation initiation factor 3 subunit D</fullName>
        <shortName evidence="5">eIF3d</shortName>
    </recommendedName>
    <alternativeName>
        <fullName evidence="5">Eukaryotic translation initiation factor 3 subunit 7</fullName>
    </alternativeName>
</protein>
<keyword evidence="4 5" id="KW-0648">Protein biosynthesis</keyword>
<evidence type="ECO:0000256" key="2">
    <source>
        <dbReference type="ARBA" id="ARBA00022540"/>
    </source>
</evidence>
<comment type="function">
    <text evidence="5">mRNA cap-binding component of the eukaryotic translation initiation factor 3 (eIF-3) complex, which is involved in protein synthesis of a specialized repertoire of mRNAs and, together with other initiation factors, stimulates binding of mRNA and methionyl-tRNAi to the 40S ribosome. The eIF-3 complex specifically targets and initiates translation of a subset of mRNAs involved in cell proliferation. In the eIF-3 complex, eif3d specifically recognizes and binds the 7-methylguanosine cap of a subset of mRNAs.</text>
</comment>
<proteinExistence type="inferred from homology"/>
<accession>A0AAV9XUP2</accession>
<evidence type="ECO:0000313" key="7">
    <source>
        <dbReference type="Proteomes" id="UP001311799"/>
    </source>
</evidence>
<dbReference type="EMBL" id="JAWDEY010000032">
    <property type="protein sequence ID" value="KAK6588465.1"/>
    <property type="molecule type" value="Genomic_DNA"/>
</dbReference>
<comment type="caution">
    <text evidence="6">The sequence shown here is derived from an EMBL/GenBank/DDBJ whole genome shotgun (WGS) entry which is preliminary data.</text>
</comment>
<evidence type="ECO:0000313" key="6">
    <source>
        <dbReference type="EMBL" id="KAK6588465.1"/>
    </source>
</evidence>
<organism evidence="6 7">
    <name type="scientific">Cryptosporidium xiaoi</name>
    <dbReference type="NCBI Taxonomy" id="659607"/>
    <lineage>
        <taxon>Eukaryota</taxon>
        <taxon>Sar</taxon>
        <taxon>Alveolata</taxon>
        <taxon>Apicomplexa</taxon>
        <taxon>Conoidasida</taxon>
        <taxon>Coccidia</taxon>
        <taxon>Eucoccidiorida</taxon>
        <taxon>Eimeriorina</taxon>
        <taxon>Cryptosporidiidae</taxon>
        <taxon>Cryptosporidium</taxon>
    </lineage>
</organism>
<dbReference type="GO" id="GO:0002191">
    <property type="term" value="P:cap-dependent translational initiation"/>
    <property type="evidence" value="ECO:0007669"/>
    <property type="project" value="UniProtKB-UniRule"/>
</dbReference>
<dbReference type="HAMAP" id="MF_03003">
    <property type="entry name" value="eIF3d"/>
    <property type="match status" value="1"/>
</dbReference>
<dbReference type="Pfam" id="PF05091">
    <property type="entry name" value="eIF-3_zeta"/>
    <property type="match status" value="1"/>
</dbReference>
<evidence type="ECO:0000256" key="3">
    <source>
        <dbReference type="ARBA" id="ARBA00022884"/>
    </source>
</evidence>
<keyword evidence="7" id="KW-1185">Reference proteome</keyword>
<evidence type="ECO:0000256" key="1">
    <source>
        <dbReference type="ARBA" id="ARBA00022490"/>
    </source>
</evidence>
<dbReference type="GO" id="GO:0098808">
    <property type="term" value="F:mRNA cap binding"/>
    <property type="evidence" value="ECO:0007669"/>
    <property type="project" value="UniProtKB-UniRule"/>
</dbReference>
<keyword evidence="1 5" id="KW-0963">Cytoplasm</keyword>
<keyword evidence="2 5" id="KW-0396">Initiation factor</keyword>
<name>A0AAV9XUP2_9CRYT</name>
<dbReference type="GO" id="GO:0003743">
    <property type="term" value="F:translation initiation factor activity"/>
    <property type="evidence" value="ECO:0007669"/>
    <property type="project" value="UniProtKB-UniRule"/>
</dbReference>
<comment type="domain">
    <text evidence="5">The RNA gate region regulates mRNA cap recognition to prevent promiscuous mRNA-binding before assembly of eif3d into the full eukaryotic translation initiation factor 3 (eIF-3) complex.</text>
</comment>
<dbReference type="GO" id="GO:0033290">
    <property type="term" value="C:eukaryotic 48S preinitiation complex"/>
    <property type="evidence" value="ECO:0007669"/>
    <property type="project" value="UniProtKB-UniRule"/>
</dbReference>